<organism evidence="1 2">
    <name type="scientific">Dendrolimus kikuchii</name>
    <dbReference type="NCBI Taxonomy" id="765133"/>
    <lineage>
        <taxon>Eukaryota</taxon>
        <taxon>Metazoa</taxon>
        <taxon>Ecdysozoa</taxon>
        <taxon>Arthropoda</taxon>
        <taxon>Hexapoda</taxon>
        <taxon>Insecta</taxon>
        <taxon>Pterygota</taxon>
        <taxon>Neoptera</taxon>
        <taxon>Endopterygota</taxon>
        <taxon>Lepidoptera</taxon>
        <taxon>Glossata</taxon>
        <taxon>Ditrysia</taxon>
        <taxon>Bombycoidea</taxon>
        <taxon>Lasiocampidae</taxon>
        <taxon>Dendrolimus</taxon>
    </lineage>
</organism>
<dbReference type="Proteomes" id="UP000824533">
    <property type="component" value="Linkage Group LG23"/>
</dbReference>
<comment type="caution">
    <text evidence="1">The sequence shown here is derived from an EMBL/GenBank/DDBJ whole genome shotgun (WGS) entry which is preliminary data.</text>
</comment>
<dbReference type="EMBL" id="CM034409">
    <property type="protein sequence ID" value="KAJ0171667.1"/>
    <property type="molecule type" value="Genomic_DNA"/>
</dbReference>
<evidence type="ECO:0000313" key="1">
    <source>
        <dbReference type="EMBL" id="KAJ0171667.1"/>
    </source>
</evidence>
<protein>
    <submittedName>
        <fullName evidence="1">Uncharacterized protein</fullName>
    </submittedName>
</protein>
<accession>A0ACC1CJM7</accession>
<sequence length="275" mass="31085">MMDVDATDMCCLYTWSVTCDYQLSLLATVLLFILIRNRKLGYVAFGIAFLLALFIPGFITYRNNLFVSPVPTIQHAMYYRENNNNIIYTKSYARAGSYLVGMAMGYVIFQYNPAKYRNTISKKWSVIGIIVAITLMLASMAAGKITTDNPYDPIEFSIISAINRPVWAIAVCIIIGICEYGNSLYIRNILSWRVFIPLSRLSYGMYLSHLAIISRNVSSSRSPNTFDMFSMTIDALGVFVMATAVSAVLWILVEAPLNKISGHFLFRRNKEDIKK</sequence>
<reference evidence="1 2" key="1">
    <citation type="journal article" date="2021" name="Front. Genet.">
        <title>Chromosome-Level Genome Assembly Reveals Significant Gene Expansion in the Toll and IMD Signaling Pathways of Dendrolimus kikuchii.</title>
        <authorList>
            <person name="Zhou J."/>
            <person name="Wu P."/>
            <person name="Xiong Z."/>
            <person name="Liu N."/>
            <person name="Zhao N."/>
            <person name="Ji M."/>
            <person name="Qiu Y."/>
            <person name="Yang B."/>
        </authorList>
    </citation>
    <scope>NUCLEOTIDE SEQUENCE [LARGE SCALE GENOMIC DNA]</scope>
    <source>
        <strain evidence="1">Ann1</strain>
    </source>
</reference>
<name>A0ACC1CJM7_9NEOP</name>
<keyword evidence="2" id="KW-1185">Reference proteome</keyword>
<gene>
    <name evidence="1" type="ORF">K1T71_012430</name>
</gene>
<evidence type="ECO:0000313" key="2">
    <source>
        <dbReference type="Proteomes" id="UP000824533"/>
    </source>
</evidence>
<proteinExistence type="predicted"/>